<comment type="similarity">
    <text evidence="1 2">Belongs to the universal stress protein A family.</text>
</comment>
<evidence type="ECO:0000259" key="3">
    <source>
        <dbReference type="Pfam" id="PF00582"/>
    </source>
</evidence>
<name>A0A916RMK8_9HYPH</name>
<evidence type="ECO:0000313" key="4">
    <source>
        <dbReference type="EMBL" id="GGA62866.1"/>
    </source>
</evidence>
<evidence type="ECO:0000256" key="1">
    <source>
        <dbReference type="ARBA" id="ARBA00008791"/>
    </source>
</evidence>
<dbReference type="PIRSF" id="PIRSF006276">
    <property type="entry name" value="UspA"/>
    <property type="match status" value="1"/>
</dbReference>
<dbReference type="InterPro" id="IPR006015">
    <property type="entry name" value="Universal_stress_UspA"/>
</dbReference>
<reference evidence="4" key="2">
    <citation type="submission" date="2020-09" db="EMBL/GenBank/DDBJ databases">
        <authorList>
            <person name="Sun Q."/>
            <person name="Zhou Y."/>
        </authorList>
    </citation>
    <scope>NUCLEOTIDE SEQUENCE</scope>
    <source>
        <strain evidence="4">CGMCC 1.15320</strain>
    </source>
</reference>
<comment type="subcellular location">
    <subcellularLocation>
        <location evidence="2">Cytoplasm</location>
    </subcellularLocation>
</comment>
<dbReference type="CDD" id="cd00293">
    <property type="entry name" value="USP-like"/>
    <property type="match status" value="1"/>
</dbReference>
<dbReference type="GO" id="GO:0005737">
    <property type="term" value="C:cytoplasm"/>
    <property type="evidence" value="ECO:0007669"/>
    <property type="project" value="UniProtKB-SubCell"/>
</dbReference>
<dbReference type="RefSeq" id="WP_188720466.1">
    <property type="nucleotide sequence ID" value="NZ_BMIF01000004.1"/>
</dbReference>
<dbReference type="EMBL" id="BMIF01000004">
    <property type="protein sequence ID" value="GGA62866.1"/>
    <property type="molecule type" value="Genomic_DNA"/>
</dbReference>
<dbReference type="AlphaFoldDB" id="A0A916RMK8"/>
<feature type="domain" description="UspA" evidence="3">
    <location>
        <begin position="1"/>
        <end position="148"/>
    </location>
</feature>
<proteinExistence type="inferred from homology"/>
<dbReference type="InterPro" id="IPR006016">
    <property type="entry name" value="UspA"/>
</dbReference>
<dbReference type="SUPFAM" id="SSF52402">
    <property type="entry name" value="Adenine nucleotide alpha hydrolases-like"/>
    <property type="match status" value="1"/>
</dbReference>
<reference evidence="4" key="1">
    <citation type="journal article" date="2014" name="Int. J. Syst. Evol. Microbiol.">
        <title>Complete genome sequence of Corynebacterium casei LMG S-19264T (=DSM 44701T), isolated from a smear-ripened cheese.</title>
        <authorList>
            <consortium name="US DOE Joint Genome Institute (JGI-PGF)"/>
            <person name="Walter F."/>
            <person name="Albersmeier A."/>
            <person name="Kalinowski J."/>
            <person name="Ruckert C."/>
        </authorList>
    </citation>
    <scope>NUCLEOTIDE SEQUENCE</scope>
    <source>
        <strain evidence="4">CGMCC 1.15320</strain>
    </source>
</reference>
<dbReference type="InterPro" id="IPR014729">
    <property type="entry name" value="Rossmann-like_a/b/a_fold"/>
</dbReference>
<comment type="caution">
    <text evidence="4">The sequence shown here is derived from an EMBL/GenBank/DDBJ whole genome shotgun (WGS) entry which is preliminary data.</text>
</comment>
<dbReference type="Proteomes" id="UP000636264">
    <property type="component" value="Unassembled WGS sequence"/>
</dbReference>
<gene>
    <name evidence="4" type="ORF">GCM10011385_15790</name>
</gene>
<evidence type="ECO:0000313" key="5">
    <source>
        <dbReference type="Proteomes" id="UP000636264"/>
    </source>
</evidence>
<accession>A0A916RMK8</accession>
<dbReference type="PANTHER" id="PTHR46268">
    <property type="entry name" value="STRESS RESPONSE PROTEIN NHAX"/>
    <property type="match status" value="1"/>
</dbReference>
<evidence type="ECO:0000256" key="2">
    <source>
        <dbReference type="PIRNR" id="PIRNR006276"/>
    </source>
</evidence>
<keyword evidence="2" id="KW-0963">Cytoplasm</keyword>
<dbReference type="Gene3D" id="3.40.50.620">
    <property type="entry name" value="HUPs"/>
    <property type="match status" value="1"/>
</dbReference>
<sequence length="148" mass="15631">MYKHILIATDGSELAAKGLAHGSQLAKSVGAQVTVVTVTESWSAMEMASHAQRGHHNIIQEFEKATDESADRILDAAVRVVEAAGVDPNTVHVKDSHPAEGILQAAEDNGCDLIVMASHGRRGIGRLLLGSQAAEVVSHSKIPVLVVR</sequence>
<dbReference type="PANTHER" id="PTHR46268:SF15">
    <property type="entry name" value="UNIVERSAL STRESS PROTEIN HP_0031"/>
    <property type="match status" value="1"/>
</dbReference>
<keyword evidence="5" id="KW-1185">Reference proteome</keyword>
<dbReference type="Pfam" id="PF00582">
    <property type="entry name" value="Usp"/>
    <property type="match status" value="1"/>
</dbReference>
<organism evidence="4 5">
    <name type="scientific">Nitratireductor aestuarii</name>
    <dbReference type="NCBI Taxonomy" id="1735103"/>
    <lineage>
        <taxon>Bacteria</taxon>
        <taxon>Pseudomonadati</taxon>
        <taxon>Pseudomonadota</taxon>
        <taxon>Alphaproteobacteria</taxon>
        <taxon>Hyphomicrobiales</taxon>
        <taxon>Phyllobacteriaceae</taxon>
        <taxon>Nitratireductor</taxon>
    </lineage>
</organism>
<protein>
    <recommendedName>
        <fullName evidence="2">Universal stress protein</fullName>
    </recommendedName>
</protein>
<dbReference type="PRINTS" id="PR01438">
    <property type="entry name" value="UNVRSLSTRESS"/>
</dbReference>